<dbReference type="SMART" id="SM01308">
    <property type="entry name" value="RICTOR_N"/>
    <property type="match status" value="1"/>
</dbReference>
<dbReference type="SMART" id="SM01307">
    <property type="entry name" value="RICTOR_M"/>
    <property type="match status" value="1"/>
</dbReference>
<evidence type="ECO:0000259" key="6">
    <source>
        <dbReference type="SMART" id="SM01310"/>
    </source>
</evidence>
<evidence type="ECO:0000259" key="4">
    <source>
        <dbReference type="SMART" id="SM01307"/>
    </source>
</evidence>
<sequence length="1354" mass="152125">MAFSISSRQLPRPSIDSNVTAGADDVEDGETIESLENKLAIERRVQYGAEKMLDVIEKKDGGADGAEQEKVKANITAQLEAANEHIKSLEAKLERLRGTPQRTRRRPQARLHGYPSSSSLNPLSSSHSSNALLSAQRPRVLRQHSNLTPERDREDGGYFTQGLGTPSRGLPRMGTSSTLASSSGGSGNRPRSRSAGEDVLSASSSWDQSSGILMEDENTSVLLDNVRIFLRRLKEIGRGKGKERPVDNGTEELEVLARLGDMLKKSEGLRLSVELDEIVQSVLPSLDDSSAPKRRAAAYRILRYILTRESWAKMLSAGIEWLFIRTFTRDAKAVHEREQALRLIRSVIVLPPPSLRPISSPVRSRSHSQSQAYSRSNSRSTKRGVNGDHEEGFVAVVMENKVPLTDGIVRAVVSVAENPDDAMRTICMETLLEIGLLDLECLARSNAFRTVLLTFKDGPAELGPAITGLLLFLVNKPSTRELLLPGSDLETVLVGLTEAYGKIPTRLHGRHLENLEQCVANIGMILASWPGLLYMCMDDCRAIKSLISSLHVPNADMRNALLNLFFQALRIKMPKYMNAFLDGKRLTVYNRTQEATAQQLQESSNEEEELQSLTLVDHYIALLLTICIESGLLEALIAVIEDGNSTLNRKATLLLGEVLQMANRILPLQFAAQLQSLPRLFTEATDFAKPGDRIAALSALSSIDSLNRNQTKAVRRAAADKAFASTAQQDSLMRGQRQVQQVKLRLGLQIEDKQFQQMIADSGLLLHRDHNKWNYEVIVDLVEGPLLNPKRLDEAIRATKFVRRLFSFFHPYNNRFSTVKRTRPNHKWVKLGCSLLSTMLSTPEGIRFLTEDKLLKQLLDCFNELDQYVGQPTAQPLFARDRLEGTLTYGYFEMIGTLSKHREGMKLMEKFKFFTCFYHLSEQRSRDDIIRIIIECFDYTLDAHPRIVLSKALTSSYMETRLYATHHLGRLLQEQPVLVDWGLQLMITQLYDTAMEVCDVAVMYLEEACTDPMWLEKVVQLRPTLEHLGDVGHPLFMRFVSTSVGFQYLNQAQYIERELESWLAERNLLYVIEAETFISKTIRPWASDTVEDYWVYDGLAPSHFLGELTKTPEGCELLKERGIVAEFAEIVRLHGMEGGDPSVLTNLKSVLWALGNIGSTEGGLPFLEDEEIIMEIVEVAEQSPVLTIRGTCFFVIGLISSTRMGAEILEEFGWIATRTPLGDTTGLCLPNDVSRFVAIDTWERPDLRPFAPNLPKLHGLESEIMTSIANLSNYVLAAGAMNNLKRIRTRHPKYFSSITLFHRALRTISTNHFQAPVRRFILDLFELKLERPTLIQLAGIEANIWRSAERHAAK</sequence>
<evidence type="ECO:0000313" key="8">
    <source>
        <dbReference type="Proteomes" id="UP000002149"/>
    </source>
</evidence>
<feature type="compositionally biased region" description="Polar residues" evidence="2">
    <location>
        <begin position="367"/>
        <end position="379"/>
    </location>
</feature>
<feature type="region of interest" description="Disordered" evidence="2">
    <location>
        <begin position="93"/>
        <end position="208"/>
    </location>
</feature>
<feature type="compositionally biased region" description="Polar residues" evidence="2">
    <location>
        <begin position="1"/>
        <end position="20"/>
    </location>
</feature>
<proteinExistence type="inferred from homology"/>
<dbReference type="InParanoid" id="Q5K7Q2"/>
<dbReference type="Proteomes" id="UP000002149">
    <property type="component" value="Chromosome 13"/>
</dbReference>
<feature type="compositionally biased region" description="Low complexity" evidence="2">
    <location>
        <begin position="174"/>
        <end position="183"/>
    </location>
</feature>
<dbReference type="RefSeq" id="XP_024513949.1">
    <property type="nucleotide sequence ID" value="XM_024658313.1"/>
</dbReference>
<dbReference type="GO" id="GO:0038203">
    <property type="term" value="P:TORC2 signaling"/>
    <property type="evidence" value="ECO:0000318"/>
    <property type="project" value="GO_Central"/>
</dbReference>
<dbReference type="HOGENOM" id="CLU_001013_0_1_1"/>
<feature type="region of interest" description="Disordered" evidence="2">
    <location>
        <begin position="358"/>
        <end position="386"/>
    </location>
</feature>
<feature type="domain" description="Rapamycin-insensitive companion of mTOR" evidence="6">
    <location>
        <begin position="1144"/>
        <end position="1216"/>
    </location>
</feature>
<dbReference type="InterPro" id="IPR029453">
    <property type="entry name" value="Rictor_IV"/>
</dbReference>
<dbReference type="Pfam" id="PF14663">
    <property type="entry name" value="RasGEF_N_2"/>
    <property type="match status" value="1"/>
</dbReference>
<dbReference type="PANTHER" id="PTHR13298:SF11">
    <property type="entry name" value="RAPAMYCIN-INSENSITIVE COMPANION OF MTOR"/>
    <property type="match status" value="1"/>
</dbReference>
<keyword evidence="8" id="KW-1185">Reference proteome</keyword>
<dbReference type="EMBL" id="AE017353">
    <property type="protein sequence ID" value="AAW46807.2"/>
    <property type="molecule type" value="Genomic_DNA"/>
</dbReference>
<dbReference type="InterPro" id="IPR016024">
    <property type="entry name" value="ARM-type_fold"/>
</dbReference>
<dbReference type="Pfam" id="PF14666">
    <property type="entry name" value="RICTOR_M"/>
    <property type="match status" value="1"/>
</dbReference>
<name>Q5K7Q2_CRYD1</name>
<dbReference type="OrthoDB" id="271111at2759"/>
<dbReference type="FunCoup" id="Q5K7Q2">
    <property type="interactions" value="255"/>
</dbReference>
<dbReference type="KEGG" id="cne:CNM01660"/>
<evidence type="ECO:0000259" key="3">
    <source>
        <dbReference type="SMART" id="SM00742"/>
    </source>
</evidence>
<accession>Q5K7Q2</accession>
<dbReference type="InterPro" id="IPR036274">
    <property type="entry name" value="HR1_rpt_sf"/>
</dbReference>
<feature type="domain" description="Rapamycin-insensitive companion of mTOR middle" evidence="4">
    <location>
        <begin position="750"/>
        <end position="974"/>
    </location>
</feature>
<gene>
    <name evidence="7" type="ordered locus">CNM01660</name>
</gene>
<dbReference type="InterPro" id="IPR011072">
    <property type="entry name" value="HR1_rho-bd"/>
</dbReference>
<dbReference type="GeneID" id="3255117"/>
<dbReference type="SMART" id="SM01310">
    <property type="entry name" value="RICTOR_V"/>
    <property type="match status" value="1"/>
</dbReference>
<dbReference type="InterPro" id="IPR028268">
    <property type="entry name" value="Pianissimo_fam"/>
</dbReference>
<dbReference type="InterPro" id="IPR029451">
    <property type="entry name" value="RICTOR_M"/>
</dbReference>
<dbReference type="Pfam" id="PF14664">
    <property type="entry name" value="RICTOR_N"/>
    <property type="match status" value="1"/>
</dbReference>
<dbReference type="PaxDb" id="214684-Q5K7Q2"/>
<dbReference type="STRING" id="214684.Q5K7Q2"/>
<dbReference type="Pfam" id="PF14668">
    <property type="entry name" value="RICTOR_V"/>
    <property type="match status" value="1"/>
</dbReference>
<evidence type="ECO:0000313" key="7">
    <source>
        <dbReference type="EMBL" id="AAW46807.2"/>
    </source>
</evidence>
<protein>
    <submittedName>
        <fullName evidence="7">Protein ste16, putative</fullName>
    </submittedName>
</protein>
<feature type="domain" description="REM-1" evidence="3">
    <location>
        <begin position="30"/>
        <end position="103"/>
    </location>
</feature>
<organism evidence="7 8">
    <name type="scientific">Cryptococcus deneoformans (strain JEC21 / ATCC MYA-565)</name>
    <name type="common">Cryptococcus neoformans var. neoformans serotype D</name>
    <dbReference type="NCBI Taxonomy" id="214684"/>
    <lineage>
        <taxon>Eukaryota</taxon>
        <taxon>Fungi</taxon>
        <taxon>Dikarya</taxon>
        <taxon>Basidiomycota</taxon>
        <taxon>Agaricomycotina</taxon>
        <taxon>Tremellomycetes</taxon>
        <taxon>Tremellales</taxon>
        <taxon>Cryptococcaceae</taxon>
        <taxon>Cryptococcus</taxon>
        <taxon>Cryptococcus neoformans species complex</taxon>
    </lineage>
</organism>
<feature type="region of interest" description="Disordered" evidence="2">
    <location>
        <begin position="1"/>
        <end position="28"/>
    </location>
</feature>
<evidence type="ECO:0000259" key="5">
    <source>
        <dbReference type="SMART" id="SM01308"/>
    </source>
</evidence>
<comment type="similarity">
    <text evidence="1">Belongs to the RICTOR family.</text>
</comment>
<feature type="domain" description="Rapamycin-insensitive companion of mTOR N-terminal" evidence="5">
    <location>
        <begin position="253"/>
        <end position="667"/>
    </location>
</feature>
<dbReference type="InterPro" id="IPR028267">
    <property type="entry name" value="Pianissimo_N"/>
</dbReference>
<reference evidence="7 8" key="1">
    <citation type="journal article" date="2005" name="Science">
        <title>The genome of the basidiomycetous yeast and human pathogen Cryptococcus neoformans.</title>
        <authorList>
            <person name="Loftus B.J."/>
            <person name="Fung E."/>
            <person name="Roncaglia P."/>
            <person name="Rowley D."/>
            <person name="Amedeo P."/>
            <person name="Bruno D."/>
            <person name="Vamathevan J."/>
            <person name="Miranda M."/>
            <person name="Anderson I.J."/>
            <person name="Fraser J.A."/>
            <person name="Allen J.E."/>
            <person name="Bosdet I.E."/>
            <person name="Brent M.R."/>
            <person name="Chiu R."/>
            <person name="Doering T.L."/>
            <person name="Donlin M.J."/>
            <person name="D'Souza C.A."/>
            <person name="Fox D.S."/>
            <person name="Grinberg V."/>
            <person name="Fu J."/>
            <person name="Fukushima M."/>
            <person name="Haas B.J."/>
            <person name="Huang J.C."/>
            <person name="Janbon G."/>
            <person name="Jones S.J."/>
            <person name="Koo H.L."/>
            <person name="Krzywinski M.I."/>
            <person name="Kwon-Chung J.K."/>
            <person name="Lengeler K.B."/>
            <person name="Maiti R."/>
            <person name="Marra M.A."/>
            <person name="Marra R.E."/>
            <person name="Mathewson C.A."/>
            <person name="Mitchell T.G."/>
            <person name="Pertea M."/>
            <person name="Riggs F.R."/>
            <person name="Salzberg S.L."/>
            <person name="Schein J.E."/>
            <person name="Shvartsbeyn A."/>
            <person name="Shin H."/>
            <person name="Shumway M."/>
            <person name="Specht C.A."/>
            <person name="Suh B.B."/>
            <person name="Tenney A."/>
            <person name="Utterback T.R."/>
            <person name="Wickes B.L."/>
            <person name="Wortman J.R."/>
            <person name="Wye N.H."/>
            <person name="Kronstad J.W."/>
            <person name="Lodge J.K."/>
            <person name="Heitman J."/>
            <person name="Davis R.W."/>
            <person name="Fraser C.M."/>
            <person name="Hyman R.W."/>
        </authorList>
    </citation>
    <scope>NUCLEOTIDE SEQUENCE [LARGE SCALE GENOMIC DNA]</scope>
    <source>
        <strain evidence="8">JEC21 / ATCC MYA-565</strain>
    </source>
</reference>
<dbReference type="SMART" id="SM01303">
    <property type="entry name" value="RasGEF_N_2"/>
    <property type="match status" value="1"/>
</dbReference>
<dbReference type="PANTHER" id="PTHR13298">
    <property type="entry name" value="CYTOSOLIC REGULATOR PIANISSIMO"/>
    <property type="match status" value="1"/>
</dbReference>
<dbReference type="Gene3D" id="1.10.287.160">
    <property type="entry name" value="HR1 repeat"/>
    <property type="match status" value="1"/>
</dbReference>
<dbReference type="SUPFAM" id="SSF46585">
    <property type="entry name" value="HR1 repeat"/>
    <property type="match status" value="1"/>
</dbReference>
<feature type="compositionally biased region" description="Low complexity" evidence="2">
    <location>
        <begin position="115"/>
        <end position="135"/>
    </location>
</feature>
<dbReference type="SMART" id="SM00742">
    <property type="entry name" value="Hr1"/>
    <property type="match status" value="1"/>
</dbReference>
<evidence type="ECO:0000256" key="1">
    <source>
        <dbReference type="ARBA" id="ARBA00008878"/>
    </source>
</evidence>
<dbReference type="SUPFAM" id="SSF48371">
    <property type="entry name" value="ARM repeat"/>
    <property type="match status" value="2"/>
</dbReference>
<dbReference type="eggNOG" id="KOG3694">
    <property type="taxonomic scope" value="Eukaryota"/>
</dbReference>
<dbReference type="InterPro" id="IPR029452">
    <property type="entry name" value="RICTOR_V"/>
</dbReference>
<dbReference type="GO" id="GO:0031932">
    <property type="term" value="C:TORC2 complex"/>
    <property type="evidence" value="ECO:0000318"/>
    <property type="project" value="GO_Central"/>
</dbReference>
<dbReference type="VEuPathDB" id="FungiDB:CNM01660"/>
<evidence type="ECO:0000256" key="2">
    <source>
        <dbReference type="SAM" id="MobiDB-lite"/>
    </source>
</evidence>